<feature type="transmembrane region" description="Helical" evidence="12">
    <location>
        <begin position="592"/>
        <end position="616"/>
    </location>
</feature>
<evidence type="ECO:0000256" key="6">
    <source>
        <dbReference type="ARBA" id="ARBA00023136"/>
    </source>
</evidence>
<reference evidence="13 14" key="1">
    <citation type="submission" date="2018-04" db="EMBL/GenBank/DDBJ databases">
        <title>The genome of golden apple snail Pomacea canaliculata provides insight into stress tolerance and invasive adaptation.</title>
        <authorList>
            <person name="Liu C."/>
            <person name="Liu B."/>
            <person name="Ren Y."/>
            <person name="Zhang Y."/>
            <person name="Wang H."/>
            <person name="Li S."/>
            <person name="Jiang F."/>
            <person name="Yin L."/>
            <person name="Zhang G."/>
            <person name="Qian W."/>
            <person name="Fan W."/>
        </authorList>
    </citation>
    <scope>NUCLEOTIDE SEQUENCE [LARGE SCALE GENOMIC DNA]</scope>
    <source>
        <strain evidence="13">SZHN2017</strain>
        <tissue evidence="13">Muscle</tissue>
    </source>
</reference>
<dbReference type="PANTHER" id="PTHR25466">
    <property type="entry name" value="T-LYMPHOCYTE ACTIVATION ANTIGEN"/>
    <property type="match status" value="1"/>
</dbReference>
<name>A0A2T7NN40_POMCA</name>
<dbReference type="EMBL" id="PZQS01000011">
    <property type="protein sequence ID" value="PVD22590.1"/>
    <property type="molecule type" value="Genomic_DNA"/>
</dbReference>
<proteinExistence type="predicted"/>
<comment type="subcellular location">
    <subcellularLocation>
        <location evidence="1">Cell membrane</location>
        <topology evidence="1">Single-pass type I membrane protein</topology>
    </subcellularLocation>
</comment>
<evidence type="ECO:0000313" key="14">
    <source>
        <dbReference type="Proteomes" id="UP000245119"/>
    </source>
</evidence>
<dbReference type="OrthoDB" id="6370831at2759"/>
<gene>
    <name evidence="13" type="ORF">C0Q70_18408</name>
</gene>
<evidence type="ECO:0000256" key="10">
    <source>
        <dbReference type="ARBA" id="ARBA00023319"/>
    </source>
</evidence>
<dbReference type="GO" id="GO:0009897">
    <property type="term" value="C:external side of plasma membrane"/>
    <property type="evidence" value="ECO:0007669"/>
    <property type="project" value="TreeGrafter"/>
</dbReference>
<evidence type="ECO:0000256" key="12">
    <source>
        <dbReference type="SAM" id="Phobius"/>
    </source>
</evidence>
<dbReference type="Proteomes" id="UP000245119">
    <property type="component" value="Linkage Group LG11"/>
</dbReference>
<keyword evidence="3 12" id="KW-0812">Transmembrane</keyword>
<dbReference type="PANTHER" id="PTHR25466:SF14">
    <property type="entry name" value="BUTYROPHILIN SUBFAMILY 2 MEMBER A2-LIKE-RELATED"/>
    <property type="match status" value="1"/>
</dbReference>
<evidence type="ECO:0000256" key="11">
    <source>
        <dbReference type="SAM" id="MobiDB-lite"/>
    </source>
</evidence>
<keyword evidence="8" id="KW-0675">Receptor</keyword>
<evidence type="ECO:0000256" key="9">
    <source>
        <dbReference type="ARBA" id="ARBA00023180"/>
    </source>
</evidence>
<evidence type="ECO:0000313" key="13">
    <source>
        <dbReference type="EMBL" id="PVD22590.1"/>
    </source>
</evidence>
<comment type="caution">
    <text evidence="13">The sequence shown here is derived from an EMBL/GenBank/DDBJ whole genome shotgun (WGS) entry which is preliminary data.</text>
</comment>
<keyword evidence="2" id="KW-1003">Cell membrane</keyword>
<keyword evidence="9" id="KW-0325">Glycoprotein</keyword>
<keyword evidence="6 12" id="KW-0472">Membrane</keyword>
<evidence type="ECO:0000256" key="5">
    <source>
        <dbReference type="ARBA" id="ARBA00022989"/>
    </source>
</evidence>
<feature type="region of interest" description="Disordered" evidence="11">
    <location>
        <begin position="292"/>
        <end position="311"/>
    </location>
</feature>
<feature type="transmembrane region" description="Helical" evidence="12">
    <location>
        <begin position="259"/>
        <end position="283"/>
    </location>
</feature>
<dbReference type="GO" id="GO:0071222">
    <property type="term" value="P:cellular response to lipopolysaccharide"/>
    <property type="evidence" value="ECO:0007669"/>
    <property type="project" value="TreeGrafter"/>
</dbReference>
<keyword evidence="5 12" id="KW-1133">Transmembrane helix</keyword>
<feature type="transmembrane region" description="Helical" evidence="12">
    <location>
        <begin position="343"/>
        <end position="365"/>
    </location>
</feature>
<evidence type="ECO:0000256" key="2">
    <source>
        <dbReference type="ARBA" id="ARBA00022475"/>
    </source>
</evidence>
<accession>A0A2T7NN40</accession>
<keyword evidence="4" id="KW-0732">Signal</keyword>
<keyword evidence="10" id="KW-0393">Immunoglobulin domain</keyword>
<evidence type="ECO:0000256" key="1">
    <source>
        <dbReference type="ARBA" id="ARBA00004251"/>
    </source>
</evidence>
<keyword evidence="14" id="KW-1185">Reference proteome</keyword>
<sequence>MISHELTLEIPQASAKFTGKYACLISQINHHDKNSCEFRMKQEVRCDIPSVISNSSATLTCYFPDYLNNTREDFAIYHHSDIITRCEQKAEVFNCHTGRGYVFDGEITDHVTLRIPSASDEHEGTYSCRIAGKKYQNCSFALNKELPSSLNTSTANDTEHIPLMCRLSVTVIGSSRRWNFSAEHVDVDGNKDISVINLTWKNGYYVRALASGYEIKDLIITVPHHQGVENAVYPCSLILSSDMSKIEPTEPSANKVSDVYITVIVILIVLLVIVIGGFILYHWKRKQSCQVGKKEERKKEQKNSIENNSRHSDDLVKRKNYVQKLFAMIYTKRMVREPLHTRFLTWPAYLLFIETTLVIVILRLLSSFSSAHPPREVRCDIPSVISNSSATLTCYFPDYLNKTREDFAIYHHSDVITRCKQKAEVFNCHTGRGYVFDGEITDHVTVRIPSASDEHEGTYSCRIAGKKYENCSFALNKELPSPLNTSTANDTEHIPLMCRLSVTVIGSSRRWNFSAVHVDVDDNKDTGVVTLTWKNDYYDRNLASGYEIKDLIITVPQHLGVENAVYPCSLILSSDMSKIEPTEPSANKVSDVYIIVIVVLIVLLVIVIGGFILYHWKCKQSCQAGKDGEIGREEEKKWIFLPEENSIENNSKNSDDLVKRKLRAAYKGCHEIYIYSFCMHTERKEIGVFEPDRACTLWLTSRHK</sequence>
<evidence type="ECO:0000256" key="8">
    <source>
        <dbReference type="ARBA" id="ARBA00023170"/>
    </source>
</evidence>
<dbReference type="InterPro" id="IPR036179">
    <property type="entry name" value="Ig-like_dom_sf"/>
</dbReference>
<dbReference type="InterPro" id="IPR013783">
    <property type="entry name" value="Ig-like_fold"/>
</dbReference>
<evidence type="ECO:0008006" key="15">
    <source>
        <dbReference type="Google" id="ProtNLM"/>
    </source>
</evidence>
<protein>
    <recommendedName>
        <fullName evidence="15">Ig-like domain-containing protein</fullName>
    </recommendedName>
</protein>
<dbReference type="GO" id="GO:0007166">
    <property type="term" value="P:cell surface receptor signaling pathway"/>
    <property type="evidence" value="ECO:0007669"/>
    <property type="project" value="TreeGrafter"/>
</dbReference>
<dbReference type="SUPFAM" id="SSF48726">
    <property type="entry name" value="Immunoglobulin"/>
    <property type="match status" value="1"/>
</dbReference>
<dbReference type="Gene3D" id="2.60.40.10">
    <property type="entry name" value="Immunoglobulins"/>
    <property type="match status" value="1"/>
</dbReference>
<dbReference type="InterPro" id="IPR051713">
    <property type="entry name" value="T-cell_Activation_Regulation"/>
</dbReference>
<dbReference type="GO" id="GO:0006955">
    <property type="term" value="P:immune response"/>
    <property type="evidence" value="ECO:0007669"/>
    <property type="project" value="TreeGrafter"/>
</dbReference>
<evidence type="ECO:0000256" key="4">
    <source>
        <dbReference type="ARBA" id="ARBA00022729"/>
    </source>
</evidence>
<evidence type="ECO:0000256" key="3">
    <source>
        <dbReference type="ARBA" id="ARBA00022692"/>
    </source>
</evidence>
<organism evidence="13 14">
    <name type="scientific">Pomacea canaliculata</name>
    <name type="common">Golden apple snail</name>
    <dbReference type="NCBI Taxonomy" id="400727"/>
    <lineage>
        <taxon>Eukaryota</taxon>
        <taxon>Metazoa</taxon>
        <taxon>Spiralia</taxon>
        <taxon>Lophotrochozoa</taxon>
        <taxon>Mollusca</taxon>
        <taxon>Gastropoda</taxon>
        <taxon>Caenogastropoda</taxon>
        <taxon>Architaenioglossa</taxon>
        <taxon>Ampullarioidea</taxon>
        <taxon>Ampullariidae</taxon>
        <taxon>Pomacea</taxon>
    </lineage>
</organism>
<keyword evidence="7" id="KW-1015">Disulfide bond</keyword>
<evidence type="ECO:0000256" key="7">
    <source>
        <dbReference type="ARBA" id="ARBA00023157"/>
    </source>
</evidence>
<dbReference type="AlphaFoldDB" id="A0A2T7NN40"/>